<organism evidence="3 4">
    <name type="scientific">Plectus sambesii</name>
    <dbReference type="NCBI Taxonomy" id="2011161"/>
    <lineage>
        <taxon>Eukaryota</taxon>
        <taxon>Metazoa</taxon>
        <taxon>Ecdysozoa</taxon>
        <taxon>Nematoda</taxon>
        <taxon>Chromadorea</taxon>
        <taxon>Plectida</taxon>
        <taxon>Plectina</taxon>
        <taxon>Plectoidea</taxon>
        <taxon>Plectidae</taxon>
        <taxon>Plectus</taxon>
    </lineage>
</organism>
<feature type="domain" description="SWIM-type" evidence="2">
    <location>
        <begin position="421"/>
        <end position="455"/>
    </location>
</feature>
<sequence>MVDLAYDVRKGAGQTSDLARQLISAKDEQDSASIRPTSDRQLYNAVAYKKRKTDGPPIVTVADLLAAMSEQFPEGSDDTPSDTVIRADLGCEPENPDTFFAFLTTRRLLMNLQKQDGDVLQVDGTYKLMYENNTVLTLGVSDRHRRMHPIGVAIIGETETTAAYVKLFRGLQVALRDLGLPEFKPSAVMSDGASSITSAIAQVFPDAVRLMCWFHMQKQVKVQMPKKGVPKDHRERILEDISALQLAPTLAVFHSAAKKLCKRWKNDGLRKFAKYFRRIWVNGPLHKWFEGAMPGSISTNNGLESLHGKMKMQYTLRQRMLIKSFLSLCQRMLTDWSRREVEGREFQTSPPASKLETEIRAYHHLQESRNEAFIRNQIVRGTYFARGSFADEMRFSRWSRRFTSPKFKSFSEYIVWSRAYYTIYRRRDGSLLCSCPIGLKQYVCKHSVAISVAKNCAEFNPLAKSLPLGFKRGRGRPKKVGPALSIQ</sequence>
<dbReference type="Pfam" id="PF10551">
    <property type="entry name" value="MULE"/>
    <property type="match status" value="1"/>
</dbReference>
<dbReference type="AlphaFoldDB" id="A0A914UMD9"/>
<protein>
    <submittedName>
        <fullName evidence="4">SWIM-type domain-containing protein</fullName>
    </submittedName>
</protein>
<evidence type="ECO:0000313" key="4">
    <source>
        <dbReference type="WBParaSite" id="PSAMB.scaffold10933size3735.g33747.t1"/>
    </source>
</evidence>
<dbReference type="PANTHER" id="PTHR31569">
    <property type="entry name" value="SWIM-TYPE DOMAIN-CONTAINING PROTEIN"/>
    <property type="match status" value="1"/>
</dbReference>
<name>A0A914UMD9_9BILA</name>
<evidence type="ECO:0000313" key="3">
    <source>
        <dbReference type="Proteomes" id="UP000887566"/>
    </source>
</evidence>
<dbReference type="InterPro" id="IPR018289">
    <property type="entry name" value="MULE_transposase_dom"/>
</dbReference>
<dbReference type="PROSITE" id="PS50966">
    <property type="entry name" value="ZF_SWIM"/>
    <property type="match status" value="1"/>
</dbReference>
<dbReference type="GO" id="GO:0008270">
    <property type="term" value="F:zinc ion binding"/>
    <property type="evidence" value="ECO:0007669"/>
    <property type="project" value="UniProtKB-KW"/>
</dbReference>
<accession>A0A914UMD9</accession>
<reference evidence="4" key="1">
    <citation type="submission" date="2022-11" db="UniProtKB">
        <authorList>
            <consortium name="WormBaseParasite"/>
        </authorList>
    </citation>
    <scope>IDENTIFICATION</scope>
</reference>
<dbReference type="PANTHER" id="PTHR31569:SF4">
    <property type="entry name" value="SWIM-TYPE DOMAIN-CONTAINING PROTEIN"/>
    <property type="match status" value="1"/>
</dbReference>
<keyword evidence="1" id="KW-0862">Zinc</keyword>
<dbReference type="WBParaSite" id="PSAMB.scaffold10933size3735.g33747.t1">
    <property type="protein sequence ID" value="PSAMB.scaffold10933size3735.g33747.t1"/>
    <property type="gene ID" value="PSAMB.scaffold10933size3735.g33747"/>
</dbReference>
<keyword evidence="1" id="KW-0479">Metal-binding</keyword>
<dbReference type="Proteomes" id="UP000887566">
    <property type="component" value="Unplaced"/>
</dbReference>
<dbReference type="InterPro" id="IPR052579">
    <property type="entry name" value="Zinc_finger_SWIM"/>
</dbReference>
<proteinExistence type="predicted"/>
<keyword evidence="3" id="KW-1185">Reference proteome</keyword>
<dbReference type="InterPro" id="IPR007527">
    <property type="entry name" value="Znf_SWIM"/>
</dbReference>
<evidence type="ECO:0000256" key="1">
    <source>
        <dbReference type="PROSITE-ProRule" id="PRU00325"/>
    </source>
</evidence>
<evidence type="ECO:0000259" key="2">
    <source>
        <dbReference type="PROSITE" id="PS50966"/>
    </source>
</evidence>
<keyword evidence="1" id="KW-0863">Zinc-finger</keyword>